<dbReference type="PANTHER" id="PTHR43179">
    <property type="entry name" value="RHAMNOSYLTRANSFERASE WBBL"/>
    <property type="match status" value="1"/>
</dbReference>
<keyword evidence="3" id="KW-0808">Transferase</keyword>
<dbReference type="CDD" id="cd04186">
    <property type="entry name" value="GT_2_like_c"/>
    <property type="match status" value="1"/>
</dbReference>
<dbReference type="Pfam" id="PF00535">
    <property type="entry name" value="Glycos_transf_2"/>
    <property type="match status" value="1"/>
</dbReference>
<geneLocation type="plasmid" evidence="3 4">
    <name>pACMV4</name>
</geneLocation>
<keyword evidence="3" id="KW-0614">Plasmid</keyword>
<dbReference type="GO" id="GO:0016740">
    <property type="term" value="F:transferase activity"/>
    <property type="evidence" value="ECO:0007669"/>
    <property type="project" value="UniProtKB-KW"/>
</dbReference>
<keyword evidence="1" id="KW-0175">Coiled coil</keyword>
<proteinExistence type="predicted"/>
<dbReference type="AlphaFoldDB" id="F0J821"/>
<organism evidence="3 4">
    <name type="scientific">Acidiphilium multivorum (strain DSM 11245 / JCM 8867 / NBRC 100883 / AIU 301)</name>
    <dbReference type="NCBI Taxonomy" id="926570"/>
    <lineage>
        <taxon>Bacteria</taxon>
        <taxon>Pseudomonadati</taxon>
        <taxon>Pseudomonadota</taxon>
        <taxon>Alphaproteobacteria</taxon>
        <taxon>Acetobacterales</taxon>
        <taxon>Acidocellaceae</taxon>
        <taxon>Acidiphilium</taxon>
    </lineage>
</organism>
<dbReference type="HOGENOM" id="CLU_005003_5_0_5"/>
<keyword evidence="4" id="KW-1185">Reference proteome</keyword>
<feature type="domain" description="Glycosyltransferase 2-like" evidence="2">
    <location>
        <begin position="490"/>
        <end position="669"/>
    </location>
</feature>
<reference evidence="3 4" key="1">
    <citation type="submission" date="2010-12" db="EMBL/GenBank/DDBJ databases">
        <title>Whole genome sequence of Acidiphilium multivorum AIU301.</title>
        <authorList>
            <person name="Narita-Yamada S."/>
            <person name="Nakamura S."/>
            <person name="Ito N."/>
            <person name="Takarada H."/>
            <person name="Katano Y."/>
            <person name="Nakazawa H."/>
            <person name="Hosoyama A."/>
            <person name="Yamada R."/>
            <person name="Fujita N."/>
        </authorList>
    </citation>
    <scope>NUCLEOTIDE SEQUENCE [LARGE SCALE GENOMIC DNA]</scope>
    <source>
        <strain evidence="4">DSM 11245 / JCM 8867 / AIU301</strain>
        <plasmid evidence="3 4">pACMV4</plasmid>
    </source>
</reference>
<dbReference type="PANTHER" id="PTHR43179:SF7">
    <property type="entry name" value="RHAMNOSYLTRANSFERASE WBBL"/>
    <property type="match status" value="1"/>
</dbReference>
<name>F0J821_ACIMA</name>
<dbReference type="InterPro" id="IPR029044">
    <property type="entry name" value="Nucleotide-diphossugar_trans"/>
</dbReference>
<dbReference type="Proteomes" id="UP000007100">
    <property type="component" value="Plasmid pACMV4"/>
</dbReference>
<gene>
    <name evidence="3" type="ordered locus">ACMV_P4_00280</name>
</gene>
<evidence type="ECO:0000259" key="2">
    <source>
        <dbReference type="Pfam" id="PF00535"/>
    </source>
</evidence>
<dbReference type="SUPFAM" id="SSF53448">
    <property type="entry name" value="Nucleotide-diphospho-sugar transferases"/>
    <property type="match status" value="1"/>
</dbReference>
<evidence type="ECO:0000313" key="3">
    <source>
        <dbReference type="EMBL" id="BAJ83238.1"/>
    </source>
</evidence>
<evidence type="ECO:0000313" key="4">
    <source>
        <dbReference type="Proteomes" id="UP000007100"/>
    </source>
</evidence>
<dbReference type="Gene3D" id="3.90.550.10">
    <property type="entry name" value="Spore Coat Polysaccharide Biosynthesis Protein SpsA, Chain A"/>
    <property type="match status" value="1"/>
</dbReference>
<sequence>MKYPNFEFMHEHGLGVLAFGSEVPEVVLKLCNLSSPSDIAVIRNRFAFSGRSCILEAMHVQAQRDISAAELRVTRTESERRHLEERFAAAELRVTRTEAERRHLEERLAAAELRVTRTESERRHLEERLAAFESHMTRMETERRDLAEKLGSVLSSESWRMTAPLRFLVRLIRRLTGRNLRRGRIILRALKPANIEHRREVIQVLRRRVVLASRFVPGLNNAVIHASRITLPSISDDSNLKSLKYIPPHHAAVVSYPIWSLRFDTPSATDLLHLEETEIKMPEILVIARFSSETFHLIQQTANALKATVGVRWRSVFITKNPDDTTFAVTCMQAFRGDVRFLTRSFPEELNGKIIVLLEAGAIPRSHGLRLLVEAMVHNPDLALTYSDEDRLSSKGLPEFPWFKPKYSPLLAAQGMLFGRMFAIRPCGQLASDSLFDPIQSVLQLALKATHGLASERIRHIAHVLFHDILPSAPFQPVSLPSLEILPFVSIFIPTRDHWHLLRQCLDSLRRTDWPIDRIEIIVIDNGSTETETLEGMAIEEASGRIRIIRDSRKFNYAALNNVAARAARGDVFVLLNNDTEIIDPTWLRKLCAYAIQPDVGAVGAKLLYEDRTIQHGGVILGIQGTAGHAHLLLRESEGGYQQLANITREVAAVTGACIAVSRTAFEEVGGLREEFEVAFNDVVFCLDLLAAGRRNIYVHDCVLIHHESKTRGFDTTPQKIAVARSEAIRAWLHHPRLLVVCELSDVVVR</sequence>
<protein>
    <submittedName>
        <fullName evidence="3">Putative glycosyltransferase</fullName>
    </submittedName>
</protein>
<evidence type="ECO:0000256" key="1">
    <source>
        <dbReference type="SAM" id="Coils"/>
    </source>
</evidence>
<dbReference type="KEGG" id="amv:ACMV_P4_00280"/>
<accession>F0J821</accession>
<dbReference type="SUPFAM" id="SSF57997">
    <property type="entry name" value="Tropomyosin"/>
    <property type="match status" value="1"/>
</dbReference>
<dbReference type="InterPro" id="IPR001173">
    <property type="entry name" value="Glyco_trans_2-like"/>
</dbReference>
<dbReference type="EMBL" id="AP012039">
    <property type="protein sequence ID" value="BAJ83238.1"/>
    <property type="molecule type" value="Genomic_DNA"/>
</dbReference>
<feature type="coiled-coil region" evidence="1">
    <location>
        <begin position="59"/>
        <end position="149"/>
    </location>
</feature>